<dbReference type="OrthoDB" id="9804686at2"/>
<dbReference type="Pfam" id="PF17963">
    <property type="entry name" value="Big_9"/>
    <property type="match status" value="1"/>
</dbReference>
<reference evidence="5 6" key="1">
    <citation type="submission" date="2017-09" db="EMBL/GenBank/DDBJ databases">
        <title>Complete genome sequence of Verrucomicrobial strain HZ-65, isolated from freshwater.</title>
        <authorList>
            <person name="Choi A."/>
        </authorList>
    </citation>
    <scope>NUCLEOTIDE SEQUENCE [LARGE SCALE GENOMIC DNA]</scope>
    <source>
        <strain evidence="5 6">HZ-65</strain>
    </source>
</reference>
<evidence type="ECO:0000313" key="5">
    <source>
        <dbReference type="EMBL" id="ATC63360.1"/>
    </source>
</evidence>
<dbReference type="KEGG" id="vbh:CMV30_04995"/>
<evidence type="ECO:0000256" key="1">
    <source>
        <dbReference type="ARBA" id="ARBA00022723"/>
    </source>
</evidence>
<dbReference type="Gene3D" id="2.60.40.3440">
    <property type="match status" value="1"/>
</dbReference>
<dbReference type="EMBL" id="CP023344">
    <property type="protein sequence ID" value="ATC63360.1"/>
    <property type="molecule type" value="Genomic_DNA"/>
</dbReference>
<name>A0A290Q870_9BACT</name>
<evidence type="ECO:0000313" key="6">
    <source>
        <dbReference type="Proteomes" id="UP000217265"/>
    </source>
</evidence>
<dbReference type="RefSeq" id="WP_096054992.1">
    <property type="nucleotide sequence ID" value="NZ_CP023344.1"/>
</dbReference>
<proteinExistence type="predicted"/>
<dbReference type="Gene3D" id="2.160.20.10">
    <property type="entry name" value="Single-stranded right-handed beta-helix, Pectin lyase-like"/>
    <property type="match status" value="1"/>
</dbReference>
<gene>
    <name evidence="5" type="ORF">CMV30_04995</name>
</gene>
<dbReference type="InterPro" id="IPR012334">
    <property type="entry name" value="Pectin_lyas_fold"/>
</dbReference>
<keyword evidence="5" id="KW-0456">Lyase</keyword>
<evidence type="ECO:0000256" key="4">
    <source>
        <dbReference type="SAM" id="SignalP"/>
    </source>
</evidence>
<evidence type="ECO:0000256" key="2">
    <source>
        <dbReference type="ARBA" id="ARBA00023180"/>
    </source>
</evidence>
<feature type="signal peptide" evidence="4">
    <location>
        <begin position="1"/>
        <end position="24"/>
    </location>
</feature>
<keyword evidence="4" id="KW-0732">Signal</keyword>
<keyword evidence="2" id="KW-0325">Glycoprotein</keyword>
<feature type="chain" id="PRO_5012018853" evidence="4">
    <location>
        <begin position="25"/>
        <end position="833"/>
    </location>
</feature>
<feature type="compositionally biased region" description="Polar residues" evidence="3">
    <location>
        <begin position="716"/>
        <end position="727"/>
    </location>
</feature>
<dbReference type="AlphaFoldDB" id="A0A290Q870"/>
<dbReference type="PANTHER" id="PTHR42970">
    <property type="entry name" value="PECTATE LYASE C-RELATED"/>
    <property type="match status" value="1"/>
</dbReference>
<sequence>MHLPRSLAFGLTLSALLSSASAQSATPLKVDFSIPGRSDAIAPHFNQWPVKNGASDEKEIAGLSFKLTHRGPGKGIATTWWKFGALEGSRMAVDGVTLDNGDTTSVLELRMRGLTPGPHTLVTYHNISEDDSKNPYGKIDIAINGTAQISGLTPSRRATDETAAFAYLTFNATAGQEVVIAFTPSPASADPSAKRRNIILNGFELDASSPALRARQPSPAHGDYHTDADTAPLSLTWVPAASAVTHHVYLGTSLEAVANATPQSPEYRGPVSKPAFSPGALSPLVRHFWRIDEVDAAGLVTRGEVWSFQPRRVAFPGAEGYGRFALGGRGGRVIEVTNLNDSGPGSLRAAVEADGPRTVVFTVSGLITLESKLPVRNPFITIAGQTAPGKGITIRKYNLGLLGAHDSIIRHLRVRPGNIAGVTLDGMGMAGTDHAIFDHCSISWTIDESFSSRGAKNITLQRTLISEALNAAGHKNYEAGKPHGFAASIGGDIGSFHHNLLAHNYGRNWSLAGGLGAGGAFTGRLDITNNVVYNWGRRATDGGAHEVNFVNNYYKPGAATTMFYALNAQYGGFPGTQRYYFAGNVMPGKFDEKSQKKGRMVSTELGAKMPTYEVYVDQPFFPSHVTTQSARHAYKVVLSDVGANAPALDNHDTRMISETLAGTYSFKGSKTGLPGMPDTQVDSGGWEALPEIRRDASWDTDHDGLPDWWEKLHGSNPASPANDYSDSNADRDANGFTDLEDYLAWMATPRTSIPAGQPTELPFSILSNLTAGFTDKPVFTVASAKNGELVILPDGKAARFTPAPGFTGLASFTFTVTDAEGDSLTRTVNLLVQ</sequence>
<dbReference type="SUPFAM" id="SSF51126">
    <property type="entry name" value="Pectin lyase-like"/>
    <property type="match status" value="1"/>
</dbReference>
<evidence type="ECO:0000256" key="3">
    <source>
        <dbReference type="SAM" id="MobiDB-lite"/>
    </source>
</evidence>
<dbReference type="GO" id="GO:0016829">
    <property type="term" value="F:lyase activity"/>
    <property type="evidence" value="ECO:0007669"/>
    <property type="project" value="UniProtKB-KW"/>
</dbReference>
<keyword evidence="6" id="KW-1185">Reference proteome</keyword>
<dbReference type="InterPro" id="IPR011050">
    <property type="entry name" value="Pectin_lyase_fold/virulence"/>
</dbReference>
<protein>
    <submittedName>
        <fullName evidence="5">Pectate lyase</fullName>
    </submittedName>
</protein>
<organism evidence="5 6">
    <name type="scientific">Nibricoccus aquaticus</name>
    <dbReference type="NCBI Taxonomy" id="2576891"/>
    <lineage>
        <taxon>Bacteria</taxon>
        <taxon>Pseudomonadati</taxon>
        <taxon>Verrucomicrobiota</taxon>
        <taxon>Opitutia</taxon>
        <taxon>Opitutales</taxon>
        <taxon>Opitutaceae</taxon>
        <taxon>Nibricoccus</taxon>
    </lineage>
</organism>
<feature type="region of interest" description="Disordered" evidence="3">
    <location>
        <begin position="709"/>
        <end position="731"/>
    </location>
</feature>
<keyword evidence="1" id="KW-0479">Metal-binding</keyword>
<dbReference type="Proteomes" id="UP000217265">
    <property type="component" value="Chromosome"/>
</dbReference>
<dbReference type="InterPro" id="IPR052063">
    <property type="entry name" value="Polysaccharide_Lyase_1"/>
</dbReference>
<dbReference type="GO" id="GO:0046872">
    <property type="term" value="F:metal ion binding"/>
    <property type="evidence" value="ECO:0007669"/>
    <property type="project" value="UniProtKB-KW"/>
</dbReference>
<dbReference type="PANTHER" id="PTHR42970:SF1">
    <property type="entry name" value="PECTATE LYASE C-RELATED"/>
    <property type="match status" value="1"/>
</dbReference>
<accession>A0A290Q870</accession>